<dbReference type="Proteomes" id="UP000199039">
    <property type="component" value="Unassembled WGS sequence"/>
</dbReference>
<protein>
    <submittedName>
        <fullName evidence="2">Uncharacterized protein</fullName>
    </submittedName>
</protein>
<feature type="transmembrane region" description="Helical" evidence="1">
    <location>
        <begin position="37"/>
        <end position="57"/>
    </location>
</feature>
<keyword evidence="3" id="KW-1185">Reference proteome</keyword>
<keyword evidence="1" id="KW-1133">Transmembrane helix</keyword>
<organism evidence="2 3">
    <name type="scientific">Sanguibacter gelidistatuariae</name>
    <dbReference type="NCBI Taxonomy" id="1814289"/>
    <lineage>
        <taxon>Bacteria</taxon>
        <taxon>Bacillati</taxon>
        <taxon>Actinomycetota</taxon>
        <taxon>Actinomycetes</taxon>
        <taxon>Micrococcales</taxon>
        <taxon>Sanguibacteraceae</taxon>
        <taxon>Sanguibacter</taxon>
    </lineage>
</organism>
<gene>
    <name evidence="2" type="ORF">SAMN05216410_2908</name>
</gene>
<name>A0A1G6S9H2_9MICO</name>
<evidence type="ECO:0000313" key="3">
    <source>
        <dbReference type="Proteomes" id="UP000199039"/>
    </source>
</evidence>
<dbReference type="RefSeq" id="WP_139185821.1">
    <property type="nucleotide sequence ID" value="NZ_FMYH01000005.1"/>
</dbReference>
<proteinExistence type="predicted"/>
<dbReference type="OrthoDB" id="9909387at2"/>
<dbReference type="STRING" id="1814289.SAMN05216410_2908"/>
<keyword evidence="1" id="KW-0472">Membrane</keyword>
<feature type="transmembrane region" description="Helical" evidence="1">
    <location>
        <begin position="77"/>
        <end position="93"/>
    </location>
</feature>
<sequence length="110" mass="11674">MKRDASAGPAVLSSLVTVPIGNPTAARADHLSPLRQAWFWFYALAALSAVGFCAFAIREGYASDAELRGGGWTSGETVTLITGLAFVLVGLVLHRRAAHRVGRAAHSTRR</sequence>
<dbReference type="EMBL" id="FMYH01000005">
    <property type="protein sequence ID" value="SDD13383.1"/>
    <property type="molecule type" value="Genomic_DNA"/>
</dbReference>
<keyword evidence="1" id="KW-0812">Transmembrane</keyword>
<accession>A0A1G6S9H2</accession>
<evidence type="ECO:0000313" key="2">
    <source>
        <dbReference type="EMBL" id="SDD13383.1"/>
    </source>
</evidence>
<dbReference type="AlphaFoldDB" id="A0A1G6S9H2"/>
<reference evidence="2 3" key="1">
    <citation type="submission" date="2016-09" db="EMBL/GenBank/DDBJ databases">
        <authorList>
            <person name="Capua I."/>
            <person name="De Benedictis P."/>
            <person name="Joannis T."/>
            <person name="Lombin L.H."/>
            <person name="Cattoli G."/>
        </authorList>
    </citation>
    <scope>NUCLEOTIDE SEQUENCE [LARGE SCALE GENOMIC DNA]</scope>
    <source>
        <strain evidence="2 3">ISLP-3</strain>
    </source>
</reference>
<evidence type="ECO:0000256" key="1">
    <source>
        <dbReference type="SAM" id="Phobius"/>
    </source>
</evidence>